<feature type="transmembrane region" description="Helical" evidence="10">
    <location>
        <begin position="164"/>
        <end position="182"/>
    </location>
</feature>
<comment type="similarity">
    <text evidence="4">Belongs to the major facilitator superfamily. TCR/Tet family.</text>
</comment>
<keyword evidence="8 10" id="KW-1133">Transmembrane helix</keyword>
<reference evidence="12 13" key="1">
    <citation type="journal article" date="2021" name="Arch. Microbiol.">
        <title>Thalassobius aquimarinus sp. nov., isolated from the Sea of Japan seashore.</title>
        <authorList>
            <person name="Kurilenko V.V."/>
            <person name="Romanenko L.A."/>
            <person name="Chernysheva N.Y."/>
            <person name="Velansky P.V."/>
            <person name="Tekutyeva L.A."/>
            <person name="Isaeva M.P."/>
            <person name="Mikhailov V.V."/>
        </authorList>
    </citation>
    <scope>NUCLEOTIDE SEQUENCE [LARGE SCALE GENOMIC DNA]</scope>
    <source>
        <strain evidence="12 13">KMM 8518</strain>
    </source>
</reference>
<keyword evidence="10" id="KW-0997">Cell inner membrane</keyword>
<evidence type="ECO:0000256" key="2">
    <source>
        <dbReference type="ARBA" id="ARBA00004651"/>
    </source>
</evidence>
<dbReference type="InterPro" id="IPR005829">
    <property type="entry name" value="Sugar_transporter_CS"/>
</dbReference>
<dbReference type="CDD" id="cd17320">
    <property type="entry name" value="MFS_MdfA_MDR_like"/>
    <property type="match status" value="1"/>
</dbReference>
<feature type="transmembrane region" description="Helical" evidence="10">
    <location>
        <begin position="247"/>
        <end position="268"/>
    </location>
</feature>
<dbReference type="PANTHER" id="PTHR43124:SF3">
    <property type="entry name" value="CHLORAMPHENICOL EFFLUX PUMP RV0191"/>
    <property type="match status" value="1"/>
</dbReference>
<dbReference type="Proteomes" id="UP001195941">
    <property type="component" value="Unassembled WGS sequence"/>
</dbReference>
<dbReference type="Pfam" id="PF07690">
    <property type="entry name" value="MFS_1"/>
    <property type="match status" value="1"/>
</dbReference>
<keyword evidence="7 10" id="KW-0812">Transmembrane</keyword>
<dbReference type="RefSeq" id="WP_212701393.1">
    <property type="nucleotide sequence ID" value="NZ_JADMKU010000010.1"/>
</dbReference>
<evidence type="ECO:0000256" key="7">
    <source>
        <dbReference type="ARBA" id="ARBA00022692"/>
    </source>
</evidence>
<keyword evidence="6" id="KW-1003">Cell membrane</keyword>
<feature type="transmembrane region" description="Helical" evidence="10">
    <location>
        <begin position="366"/>
        <end position="387"/>
    </location>
</feature>
<dbReference type="SUPFAM" id="SSF103473">
    <property type="entry name" value="MFS general substrate transporter"/>
    <property type="match status" value="1"/>
</dbReference>
<dbReference type="EMBL" id="JADMKU010000010">
    <property type="protein sequence ID" value="MBR9651876.1"/>
    <property type="molecule type" value="Genomic_DNA"/>
</dbReference>
<comment type="function">
    <text evidence="1">Resistance to tetracycline by an active tetracycline efflux. This is an energy-dependent process that decreases the accumulation of the antibiotic in whole cells. This protein functions as a metal-tetracycline/H(+) antiporter.</text>
</comment>
<dbReference type="InterPro" id="IPR001958">
    <property type="entry name" value="Tet-R_TetA/multi-R_MdtG-like"/>
</dbReference>
<dbReference type="PROSITE" id="PS00216">
    <property type="entry name" value="SUGAR_TRANSPORT_1"/>
    <property type="match status" value="1"/>
</dbReference>
<feature type="transmembrane region" description="Helical" evidence="10">
    <location>
        <begin position="280"/>
        <end position="299"/>
    </location>
</feature>
<gene>
    <name evidence="12" type="ORF">IT775_12165</name>
</gene>
<feature type="transmembrane region" description="Helical" evidence="10">
    <location>
        <begin position="338"/>
        <end position="360"/>
    </location>
</feature>
<dbReference type="PANTHER" id="PTHR43124">
    <property type="entry name" value="PURINE EFFLUX PUMP PBUE"/>
    <property type="match status" value="1"/>
</dbReference>
<evidence type="ECO:0000256" key="5">
    <source>
        <dbReference type="ARBA" id="ARBA00022448"/>
    </source>
</evidence>
<dbReference type="NCBIfam" id="TIGR00710">
    <property type="entry name" value="efflux_Bcr_CflA"/>
    <property type="match status" value="1"/>
</dbReference>
<dbReference type="PRINTS" id="PR01035">
    <property type="entry name" value="TCRTETA"/>
</dbReference>
<accession>A0ABS5HSC3</accession>
<comment type="caution">
    <text evidence="12">The sequence shown here is derived from an EMBL/GenBank/DDBJ whole genome shotgun (WGS) entry which is preliminary data.</text>
</comment>
<keyword evidence="9 10" id="KW-0472">Membrane</keyword>
<dbReference type="Gene3D" id="1.20.1720.10">
    <property type="entry name" value="Multidrug resistance protein D"/>
    <property type="match status" value="1"/>
</dbReference>
<name>A0ABS5HSC3_9RHOB</name>
<dbReference type="InterPro" id="IPR004812">
    <property type="entry name" value="Efflux_drug-R_Bcr/CmlA"/>
</dbReference>
<protein>
    <recommendedName>
        <fullName evidence="10">Bcr/CflA family efflux transporter</fullName>
    </recommendedName>
</protein>
<keyword evidence="13" id="KW-1185">Reference proteome</keyword>
<evidence type="ECO:0000256" key="3">
    <source>
        <dbReference type="ARBA" id="ARBA00006236"/>
    </source>
</evidence>
<comment type="subcellular location">
    <subcellularLocation>
        <location evidence="10">Cell inner membrane</location>
        <topology evidence="10">Multi-pass membrane protein</topology>
    </subcellularLocation>
    <subcellularLocation>
        <location evidence="2">Cell membrane</location>
        <topology evidence="2">Multi-pass membrane protein</topology>
    </subcellularLocation>
</comment>
<dbReference type="InterPro" id="IPR036259">
    <property type="entry name" value="MFS_trans_sf"/>
</dbReference>
<evidence type="ECO:0000256" key="4">
    <source>
        <dbReference type="ARBA" id="ARBA00007520"/>
    </source>
</evidence>
<feature type="transmembrane region" description="Helical" evidence="10">
    <location>
        <begin position="132"/>
        <end position="152"/>
    </location>
</feature>
<feature type="transmembrane region" description="Helical" evidence="10">
    <location>
        <begin position="203"/>
        <end position="227"/>
    </location>
</feature>
<comment type="caution">
    <text evidence="10">Lacks conserved residue(s) required for the propagation of feature annotation.</text>
</comment>
<dbReference type="PROSITE" id="PS50850">
    <property type="entry name" value="MFS"/>
    <property type="match status" value="1"/>
</dbReference>
<evidence type="ECO:0000256" key="6">
    <source>
        <dbReference type="ARBA" id="ARBA00022475"/>
    </source>
</evidence>
<comment type="similarity">
    <text evidence="3 10">Belongs to the major facilitator superfamily. Bcr/CmlA family.</text>
</comment>
<evidence type="ECO:0000256" key="9">
    <source>
        <dbReference type="ARBA" id="ARBA00023136"/>
    </source>
</evidence>
<sequence>MQSPRAKPRLLTLILLTSLAVMSLNMFLPSLSHIATDFGAPYSVVSLSIGGYLGVSAVLQLVMGPVSDMIGRRPLILGGLALFTLASVGCALAGNVWIFLGFRMLQAGVVSGMVLSRAVIRDVAEPAEATRLLAVVGSAMALAPLLAPMLGGALGEVFGWRSNFWVFALSGAAMFVLSWIDLAETNLKRQNSFRAQFRTYPDLLRSGPFWAYCACLIFSIGGFYAYLAGAPQVGEKAFGLSPSSLGLMMGATAVGFMAGNLVATRIGARVGTMALIVSGRWASLIGTAGAMGLLAIGLFHPAVLFGGAVVLGFGNGLTLPGANVGVMSVAPHLAGSASGLSGALTVAAGAVLTPLVSAMVGGPMGVYVLLGAMAAMSLAGVFAAYVIRNHERRLQPV</sequence>
<proteinExistence type="inferred from homology"/>
<organism evidence="12 13">
    <name type="scientific">Thalassovita aquimarina</name>
    <dbReference type="NCBI Taxonomy" id="2785917"/>
    <lineage>
        <taxon>Bacteria</taxon>
        <taxon>Pseudomonadati</taxon>
        <taxon>Pseudomonadota</taxon>
        <taxon>Alphaproteobacteria</taxon>
        <taxon>Rhodobacterales</taxon>
        <taxon>Roseobacteraceae</taxon>
        <taxon>Thalassovita</taxon>
    </lineage>
</organism>
<feature type="domain" description="Major facilitator superfamily (MFS) profile" evidence="11">
    <location>
        <begin position="9"/>
        <end position="392"/>
    </location>
</feature>
<keyword evidence="5 10" id="KW-0813">Transport</keyword>
<evidence type="ECO:0000256" key="10">
    <source>
        <dbReference type="RuleBase" id="RU365088"/>
    </source>
</evidence>
<evidence type="ECO:0000256" key="1">
    <source>
        <dbReference type="ARBA" id="ARBA00003279"/>
    </source>
</evidence>
<feature type="transmembrane region" description="Helical" evidence="10">
    <location>
        <begin position="104"/>
        <end position="120"/>
    </location>
</feature>
<feature type="transmembrane region" description="Helical" evidence="10">
    <location>
        <begin position="305"/>
        <end position="326"/>
    </location>
</feature>
<evidence type="ECO:0000313" key="13">
    <source>
        <dbReference type="Proteomes" id="UP001195941"/>
    </source>
</evidence>
<evidence type="ECO:0000256" key="8">
    <source>
        <dbReference type="ARBA" id="ARBA00022989"/>
    </source>
</evidence>
<dbReference type="InterPro" id="IPR011701">
    <property type="entry name" value="MFS"/>
</dbReference>
<feature type="transmembrane region" description="Helical" evidence="10">
    <location>
        <begin position="42"/>
        <end position="63"/>
    </location>
</feature>
<evidence type="ECO:0000259" key="11">
    <source>
        <dbReference type="PROSITE" id="PS50850"/>
    </source>
</evidence>
<dbReference type="InterPro" id="IPR050189">
    <property type="entry name" value="MFS_Efflux_Transporters"/>
</dbReference>
<feature type="transmembrane region" description="Helical" evidence="10">
    <location>
        <begin position="75"/>
        <end position="98"/>
    </location>
</feature>
<evidence type="ECO:0000313" key="12">
    <source>
        <dbReference type="EMBL" id="MBR9651876.1"/>
    </source>
</evidence>
<dbReference type="InterPro" id="IPR020846">
    <property type="entry name" value="MFS_dom"/>
</dbReference>